<evidence type="ECO:0000313" key="3">
    <source>
        <dbReference type="EMBL" id="SVC59077.1"/>
    </source>
</evidence>
<dbReference type="Gene3D" id="3.40.605.10">
    <property type="entry name" value="Aldehyde Dehydrogenase, Chain A, domain 1"/>
    <property type="match status" value="1"/>
</dbReference>
<keyword evidence="1" id="KW-0560">Oxidoreductase</keyword>
<gene>
    <name evidence="3" type="ORF">METZ01_LOCUS311931</name>
</gene>
<dbReference type="FunFam" id="3.40.605.10:FF:000001">
    <property type="entry name" value="Aldehyde dehydrogenase 1"/>
    <property type="match status" value="1"/>
</dbReference>
<dbReference type="PANTHER" id="PTHR11699">
    <property type="entry name" value="ALDEHYDE DEHYDROGENASE-RELATED"/>
    <property type="match status" value="1"/>
</dbReference>
<dbReference type="InterPro" id="IPR016162">
    <property type="entry name" value="Ald_DH_N"/>
</dbReference>
<dbReference type="AlphaFoldDB" id="A0A382NFQ8"/>
<name>A0A382NFQ8_9ZZZZ</name>
<dbReference type="SUPFAM" id="SSF53720">
    <property type="entry name" value="ALDH-like"/>
    <property type="match status" value="1"/>
</dbReference>
<dbReference type="InterPro" id="IPR029510">
    <property type="entry name" value="Ald_DH_CS_GLU"/>
</dbReference>
<proteinExistence type="predicted"/>
<sequence length="288" mass="30840">MSANAAKEYLKEDWQKLASDAETKVEGRLFINGEYCEATDGGKFEVINPATNEVCATVAAGTEKDIDKAVAAAKESYKARSWLKMAPRKRMGIMMKFADLVNQNAPELALMETMNMGKPIGDSVNEIPASAVNIKFMAECIDKMYGKVANTHDKALNLSVREPFGVVGCISPWNYPLLMAVWKIAPALAAGNSVVLKPDEHSPHSCIKLAELFVEAGGPPGVFNVVSGLGEVAGKALALHPDVSKIGFTGSTEVGKLLLQYAGQSNMKKVALETGGKSPMIFFADLPD</sequence>
<evidence type="ECO:0000256" key="1">
    <source>
        <dbReference type="ARBA" id="ARBA00023002"/>
    </source>
</evidence>
<dbReference type="InterPro" id="IPR015590">
    <property type="entry name" value="Aldehyde_DH_dom"/>
</dbReference>
<feature type="domain" description="Aldehyde dehydrogenase" evidence="2">
    <location>
        <begin position="39"/>
        <end position="285"/>
    </location>
</feature>
<protein>
    <recommendedName>
        <fullName evidence="2">Aldehyde dehydrogenase domain-containing protein</fullName>
    </recommendedName>
</protein>
<feature type="non-terminal residue" evidence="3">
    <location>
        <position position="288"/>
    </location>
</feature>
<accession>A0A382NFQ8</accession>
<evidence type="ECO:0000259" key="2">
    <source>
        <dbReference type="Pfam" id="PF00171"/>
    </source>
</evidence>
<organism evidence="3">
    <name type="scientific">marine metagenome</name>
    <dbReference type="NCBI Taxonomy" id="408172"/>
    <lineage>
        <taxon>unclassified sequences</taxon>
        <taxon>metagenomes</taxon>
        <taxon>ecological metagenomes</taxon>
    </lineage>
</organism>
<dbReference type="Pfam" id="PF00171">
    <property type="entry name" value="Aldedh"/>
    <property type="match status" value="1"/>
</dbReference>
<dbReference type="PROSITE" id="PS00687">
    <property type="entry name" value="ALDEHYDE_DEHYDR_GLU"/>
    <property type="match status" value="1"/>
</dbReference>
<dbReference type="InterPro" id="IPR016161">
    <property type="entry name" value="Ald_DH/histidinol_DH"/>
</dbReference>
<dbReference type="EMBL" id="UINC01099645">
    <property type="protein sequence ID" value="SVC59077.1"/>
    <property type="molecule type" value="Genomic_DNA"/>
</dbReference>
<dbReference type="GO" id="GO:0016491">
    <property type="term" value="F:oxidoreductase activity"/>
    <property type="evidence" value="ECO:0007669"/>
    <property type="project" value="UniProtKB-KW"/>
</dbReference>
<reference evidence="3" key="1">
    <citation type="submission" date="2018-05" db="EMBL/GenBank/DDBJ databases">
        <authorList>
            <person name="Lanie J.A."/>
            <person name="Ng W.-L."/>
            <person name="Kazmierczak K.M."/>
            <person name="Andrzejewski T.M."/>
            <person name="Davidsen T.M."/>
            <person name="Wayne K.J."/>
            <person name="Tettelin H."/>
            <person name="Glass J.I."/>
            <person name="Rusch D."/>
            <person name="Podicherti R."/>
            <person name="Tsui H.-C.T."/>
            <person name="Winkler M.E."/>
        </authorList>
    </citation>
    <scope>NUCLEOTIDE SEQUENCE</scope>
</reference>